<dbReference type="PANTHER" id="PTHR47123:SF15">
    <property type="entry name" value="F-BOX PROTEIN SKIP23"/>
    <property type="match status" value="1"/>
</dbReference>
<dbReference type="OrthoDB" id="638130at2759"/>
<gene>
    <name evidence="2" type="ORF">IFM89_001099</name>
</gene>
<proteinExistence type="predicted"/>
<dbReference type="Proteomes" id="UP000631114">
    <property type="component" value="Unassembled WGS sequence"/>
</dbReference>
<dbReference type="PANTHER" id="PTHR47123">
    <property type="entry name" value="F-BOX PROTEIN SKIP23"/>
    <property type="match status" value="1"/>
</dbReference>
<feature type="domain" description="KIB1-4 beta-propeller" evidence="1">
    <location>
        <begin position="49"/>
        <end position="207"/>
    </location>
</feature>
<comment type="caution">
    <text evidence="2">The sequence shown here is derived from an EMBL/GenBank/DDBJ whole genome shotgun (WGS) entry which is preliminary data.</text>
</comment>
<evidence type="ECO:0000259" key="1">
    <source>
        <dbReference type="Pfam" id="PF03478"/>
    </source>
</evidence>
<evidence type="ECO:0000313" key="2">
    <source>
        <dbReference type="EMBL" id="KAF9599603.1"/>
    </source>
</evidence>
<protein>
    <recommendedName>
        <fullName evidence="1">KIB1-4 beta-propeller domain-containing protein</fullName>
    </recommendedName>
</protein>
<dbReference type="Pfam" id="PF03478">
    <property type="entry name" value="Beta-prop_KIB1-4"/>
    <property type="match status" value="1"/>
</dbReference>
<sequence>MCDELGEGGRRRKVRHFWERKYGACREGAGLSLLSCKRSEEMAKTHLFHNLQKVTLSSTATVDDFIIMALHCWEYLVCFRAGDERWNFIGDKICEYDDLINYKGKFYAVDKVGRTLVVGSHTLSVTLGANTIANDHRQKHLVESNGDLFLVDVHYRLPCKDCVGVFLGCKVFRLDEKERQWVQVGNLRNAVFLVDWQRSYSLPGCDLP</sequence>
<dbReference type="InterPro" id="IPR005174">
    <property type="entry name" value="KIB1-4_b-propeller"/>
</dbReference>
<accession>A0A835LL43</accession>
<name>A0A835LL43_9MAGN</name>
<dbReference type="InterPro" id="IPR051304">
    <property type="entry name" value="SCF_F-box_domain"/>
</dbReference>
<reference evidence="2 3" key="1">
    <citation type="submission" date="2020-10" db="EMBL/GenBank/DDBJ databases">
        <title>The Coptis chinensis genome and diversification of protoberbering-type alkaloids.</title>
        <authorList>
            <person name="Wang B."/>
            <person name="Shu S."/>
            <person name="Song C."/>
            <person name="Liu Y."/>
        </authorList>
    </citation>
    <scope>NUCLEOTIDE SEQUENCE [LARGE SCALE GENOMIC DNA]</scope>
    <source>
        <strain evidence="2">HL-2020</strain>
        <tissue evidence="2">Leaf</tissue>
    </source>
</reference>
<organism evidence="2 3">
    <name type="scientific">Coptis chinensis</name>
    <dbReference type="NCBI Taxonomy" id="261450"/>
    <lineage>
        <taxon>Eukaryota</taxon>
        <taxon>Viridiplantae</taxon>
        <taxon>Streptophyta</taxon>
        <taxon>Embryophyta</taxon>
        <taxon>Tracheophyta</taxon>
        <taxon>Spermatophyta</taxon>
        <taxon>Magnoliopsida</taxon>
        <taxon>Ranunculales</taxon>
        <taxon>Ranunculaceae</taxon>
        <taxon>Coptidoideae</taxon>
        <taxon>Coptis</taxon>
    </lineage>
</organism>
<evidence type="ECO:0000313" key="3">
    <source>
        <dbReference type="Proteomes" id="UP000631114"/>
    </source>
</evidence>
<keyword evidence="3" id="KW-1185">Reference proteome</keyword>
<dbReference type="AlphaFoldDB" id="A0A835LL43"/>
<dbReference type="EMBL" id="JADFTS010000006">
    <property type="protein sequence ID" value="KAF9599603.1"/>
    <property type="molecule type" value="Genomic_DNA"/>
</dbReference>